<dbReference type="EMBL" id="NCEB01000021">
    <property type="protein sequence ID" value="OYX32672.1"/>
    <property type="molecule type" value="Genomic_DNA"/>
</dbReference>
<organism evidence="2 3">
    <name type="scientific">Brevundimonas subvibrioides</name>
    <dbReference type="NCBI Taxonomy" id="74313"/>
    <lineage>
        <taxon>Bacteria</taxon>
        <taxon>Pseudomonadati</taxon>
        <taxon>Pseudomonadota</taxon>
        <taxon>Alphaproteobacteria</taxon>
        <taxon>Caulobacterales</taxon>
        <taxon>Caulobacteraceae</taxon>
        <taxon>Brevundimonas</taxon>
    </lineage>
</organism>
<dbReference type="Proteomes" id="UP000215595">
    <property type="component" value="Unassembled WGS sequence"/>
</dbReference>
<feature type="domain" description="Helicase C-terminal" evidence="1">
    <location>
        <begin position="1053"/>
        <end position="1240"/>
    </location>
</feature>
<dbReference type="CDD" id="cd18785">
    <property type="entry name" value="SF2_C"/>
    <property type="match status" value="1"/>
</dbReference>
<keyword evidence="2" id="KW-0347">Helicase</keyword>
<accession>A0A258FLL6</accession>
<keyword evidence="2" id="KW-0378">Hydrolase</keyword>
<protein>
    <submittedName>
        <fullName evidence="2">Helicase</fullName>
    </submittedName>
</protein>
<sequence>MADPQSLDGLNWDDRQILKEAVCDAILERTRRVVSGVGAYGEAVLGEKPSRALSSGFILPRLNADGDDETSDIRIAAHGMDVRVRPGSGVVTVRPRLSVYVRAIPTSDELFARGGRLIPRADFNDAARQHIRSEVNRLSGNGPPDPTSQGRAAFRAEITRQVYVAMGVSVPLGAALPAGDDRDEAEDGAALDPSPVLNGRLQIPSRHSRRYDIPLKWIRLAVEAPVLELPLPCDPEGWASLGAAHKAALLDRIGAAYRAWLATPYGLDHAWRRLHPPSEAFWAPDRWDAFVTLARQNPPNPADLIPTFDAQVLVQALADPLRPSEYSVRIALENLREGDSNLECGLFDVELSVGMPETALGPMRLERVRRSYHLAGFMSMPGIGVNGGVEDLGVVDAARRLRTTWMPRYVLPRMRATEITTVPTAYAALADESLDVSDLDALPQGMRDWISTVRTSTALSAPGEEGSADDELGQAARFDADLTAWGDESARIARGIDLLKSARAAWLAAPSSPAAAPYRAWLLLNRTFSDANPPRLGEAPPGWRLFQLAFVLAHIPTLASRMPEYADQFDASFDEDAVSLLYMSTGGGKTEAFFGILVYAVFLDRLRGKHRGVTAMMHYPLRLLTVQQAQRLARLLARAEMVRRTARIAGSPFEIGFWVGGGNTPNATERRPGEVEQALRCIPAWNDARARNEGALLSSQAALDREYVAARDAWNKLPQCPFCRSDTGTGLRLFPERHNRLGIVCLDEPCDWNRAHRSGPQEPLPFLLADTDIYRSAPSILLGTIDKLALLGQSTSTIDRIAGMFGLARWVEGGQGGLLHMASGGAEPPGWARVSPAYHTGAEVFFDPFPSLIVQDEMHLLEESLGTFGGIFETSLFAWLERLAPLLGARVCRTPGAPDRPRLPHVIGATATAADVTKHAKALYQKNVVQFPHPGPALHGGFYTRMAAFLKSGEAERSRAQAQTSPRGREAAAPWGRVYASLMTNGRLHTVTTLSVLAAHAATITRWQRDLAAADGIRDSRAAQEIEDCISAAGWADQRRSAVAAATEQGRFDRLAALVDLHRIALTYVTNKKGGDQILSALEGEVREAHAAMGADYELTNFEMQLISGGVDIGGIQQVIRAAERPFDPMEGDISGVLRGIVATSAISHGVDVESFNAMAFAGMPSDIAEYIQASSRVGRTHVGFSLLIPTPQTRRDRFVVEVHESFHRLLERMIAPPAVERWADRAIARTIPSLVQTWIAGVRHQERFVALADDQKGLFALPTTVEAVDRLLRDPTQFDACVRFVSAAIGVEATTGAPTNPGYYSDLVRGAAAEIRAGVGSGEFVGPLRDFWTNPHSGMQRPMTSLRDVDAPGRIEASKRTQTNQPLSWEDVGDAMAMIRNRGVARRRRAASSELDSEV</sequence>
<evidence type="ECO:0000313" key="2">
    <source>
        <dbReference type="EMBL" id="OYX32672.1"/>
    </source>
</evidence>
<dbReference type="PROSITE" id="PS51194">
    <property type="entry name" value="HELICASE_CTER"/>
    <property type="match status" value="1"/>
</dbReference>
<dbReference type="GO" id="GO:0004386">
    <property type="term" value="F:helicase activity"/>
    <property type="evidence" value="ECO:0007669"/>
    <property type="project" value="UniProtKB-KW"/>
</dbReference>
<keyword evidence="2" id="KW-0547">Nucleotide-binding</keyword>
<dbReference type="InterPro" id="IPR001650">
    <property type="entry name" value="Helicase_C-like"/>
</dbReference>
<dbReference type="InterPro" id="IPR027417">
    <property type="entry name" value="P-loop_NTPase"/>
</dbReference>
<dbReference type="SUPFAM" id="SSF52540">
    <property type="entry name" value="P-loop containing nucleoside triphosphate hydrolases"/>
    <property type="match status" value="1"/>
</dbReference>
<dbReference type="SMART" id="SM00490">
    <property type="entry name" value="HELICc"/>
    <property type="match status" value="1"/>
</dbReference>
<proteinExistence type="predicted"/>
<dbReference type="Pfam" id="PF00271">
    <property type="entry name" value="Helicase_C"/>
    <property type="match status" value="1"/>
</dbReference>
<dbReference type="Gene3D" id="3.40.50.300">
    <property type="entry name" value="P-loop containing nucleotide triphosphate hydrolases"/>
    <property type="match status" value="1"/>
</dbReference>
<keyword evidence="2" id="KW-0067">ATP-binding</keyword>
<evidence type="ECO:0000313" key="3">
    <source>
        <dbReference type="Proteomes" id="UP000215595"/>
    </source>
</evidence>
<evidence type="ECO:0000259" key="1">
    <source>
        <dbReference type="PROSITE" id="PS51194"/>
    </source>
</evidence>
<reference evidence="2 3" key="1">
    <citation type="submission" date="2017-03" db="EMBL/GenBank/DDBJ databases">
        <title>Lifting the veil on microbial sulfur biogeochemistry in mining wastewaters.</title>
        <authorList>
            <person name="Kantor R.S."/>
            <person name="Colenbrander Nelson T."/>
            <person name="Marshall S."/>
            <person name="Bennett D."/>
            <person name="Apte S."/>
            <person name="Camacho D."/>
            <person name="Thomas B.C."/>
            <person name="Warren L.A."/>
            <person name="Banfield J.F."/>
        </authorList>
    </citation>
    <scope>NUCLEOTIDE SEQUENCE [LARGE SCALE GENOMIC DNA]</scope>
    <source>
        <strain evidence="2">32-69-9</strain>
    </source>
</reference>
<name>A0A258FLL6_9CAUL</name>
<comment type="caution">
    <text evidence="2">The sequence shown here is derived from an EMBL/GenBank/DDBJ whole genome shotgun (WGS) entry which is preliminary data.</text>
</comment>
<gene>
    <name evidence="2" type="ORF">B7Z01_10975</name>
</gene>